<reference evidence="2" key="1">
    <citation type="journal article" date="2023" name="IScience">
        <title>Live-bearing cockroach genome reveals convergent evolutionary mechanisms linked to viviparity in insects and beyond.</title>
        <authorList>
            <person name="Fouks B."/>
            <person name="Harrison M.C."/>
            <person name="Mikhailova A.A."/>
            <person name="Marchal E."/>
            <person name="English S."/>
            <person name="Carruthers M."/>
            <person name="Jennings E.C."/>
            <person name="Chiamaka E.L."/>
            <person name="Frigard R.A."/>
            <person name="Pippel M."/>
            <person name="Attardo G.M."/>
            <person name="Benoit J.B."/>
            <person name="Bornberg-Bauer E."/>
            <person name="Tobe S.S."/>
        </authorList>
    </citation>
    <scope>NUCLEOTIDE SEQUENCE</scope>
    <source>
        <strain evidence="2">Stay&amp;Tobe</strain>
    </source>
</reference>
<reference evidence="2" key="2">
    <citation type="submission" date="2023-05" db="EMBL/GenBank/DDBJ databases">
        <authorList>
            <person name="Fouks B."/>
        </authorList>
    </citation>
    <scope>NUCLEOTIDE SEQUENCE</scope>
    <source>
        <strain evidence="2">Stay&amp;Tobe</strain>
        <tissue evidence="2">Testes</tissue>
    </source>
</reference>
<evidence type="ECO:0000313" key="2">
    <source>
        <dbReference type="EMBL" id="KAJ9591354.1"/>
    </source>
</evidence>
<dbReference type="EMBL" id="JASPKZ010003872">
    <property type="protein sequence ID" value="KAJ9591354.1"/>
    <property type="molecule type" value="Genomic_DNA"/>
</dbReference>
<gene>
    <name evidence="2" type="ORF">L9F63_002112</name>
</gene>
<feature type="transmembrane region" description="Helical" evidence="1">
    <location>
        <begin position="134"/>
        <end position="162"/>
    </location>
</feature>
<accession>A0AAD8A2M7</accession>
<dbReference type="Proteomes" id="UP001233999">
    <property type="component" value="Unassembled WGS sequence"/>
</dbReference>
<name>A0AAD8A2M7_DIPPU</name>
<keyword evidence="1" id="KW-0472">Membrane</keyword>
<feature type="non-terminal residue" evidence="2">
    <location>
        <position position="171"/>
    </location>
</feature>
<comment type="caution">
    <text evidence="2">The sequence shown here is derived from an EMBL/GenBank/DDBJ whole genome shotgun (WGS) entry which is preliminary data.</text>
</comment>
<keyword evidence="1" id="KW-1133">Transmembrane helix</keyword>
<keyword evidence="3" id="KW-1185">Reference proteome</keyword>
<sequence>IKVTIFGGSWLPHLRINGKIMLSQASETMPLFHNMLSLWLVALIKSCFSVLINSAGKIIHASPLKSQMSNHTCVPERKATIMIYNLCRFIALFIESRHILKWQDASLFFFFFFFLEIYPMTRTKTALNVCNGNFRIFCIYICLSSIMYAVVFIIVIMEIYLLNRPQHSIIY</sequence>
<keyword evidence="1" id="KW-0812">Transmembrane</keyword>
<evidence type="ECO:0000313" key="3">
    <source>
        <dbReference type="Proteomes" id="UP001233999"/>
    </source>
</evidence>
<organism evidence="2 3">
    <name type="scientific">Diploptera punctata</name>
    <name type="common">Pacific beetle cockroach</name>
    <dbReference type="NCBI Taxonomy" id="6984"/>
    <lineage>
        <taxon>Eukaryota</taxon>
        <taxon>Metazoa</taxon>
        <taxon>Ecdysozoa</taxon>
        <taxon>Arthropoda</taxon>
        <taxon>Hexapoda</taxon>
        <taxon>Insecta</taxon>
        <taxon>Pterygota</taxon>
        <taxon>Neoptera</taxon>
        <taxon>Polyneoptera</taxon>
        <taxon>Dictyoptera</taxon>
        <taxon>Blattodea</taxon>
        <taxon>Blaberoidea</taxon>
        <taxon>Blaberidae</taxon>
        <taxon>Diplopterinae</taxon>
        <taxon>Diploptera</taxon>
    </lineage>
</organism>
<dbReference type="AlphaFoldDB" id="A0AAD8A2M7"/>
<feature type="non-terminal residue" evidence="2">
    <location>
        <position position="1"/>
    </location>
</feature>
<feature type="transmembrane region" description="Helical" evidence="1">
    <location>
        <begin position="105"/>
        <end position="122"/>
    </location>
</feature>
<protein>
    <submittedName>
        <fullName evidence="2">Uncharacterized protein</fullName>
    </submittedName>
</protein>
<proteinExistence type="predicted"/>
<evidence type="ECO:0000256" key="1">
    <source>
        <dbReference type="SAM" id="Phobius"/>
    </source>
</evidence>